<gene>
    <name evidence="1" type="ORF">LSP04_10040</name>
</gene>
<protein>
    <recommendedName>
        <fullName evidence="3">Transposase</fullName>
    </recommendedName>
</protein>
<proteinExistence type="predicted"/>
<accession>A0ABQ0WPX9</accession>
<dbReference type="Proteomes" id="UP000321691">
    <property type="component" value="Unassembled WGS sequence"/>
</dbReference>
<evidence type="ECO:0000313" key="1">
    <source>
        <dbReference type="EMBL" id="GEO66585.1"/>
    </source>
</evidence>
<keyword evidence="2" id="KW-1185">Reference proteome</keyword>
<evidence type="ECO:0000313" key="2">
    <source>
        <dbReference type="Proteomes" id="UP000321691"/>
    </source>
</evidence>
<evidence type="ECO:0008006" key="3">
    <source>
        <dbReference type="Google" id="ProtNLM"/>
    </source>
</evidence>
<sequence length="78" mass="8761">MQSILSWVVGSSGVGERRRQARLTVGERSDGATLGHPFSTRRWMVNGVGESLNDRKQKNARKKGQKNNVYQQVDVIFS</sequence>
<organism evidence="1 2">
    <name type="scientific">Levilactobacillus spicheri</name>
    <dbReference type="NCBI Taxonomy" id="216463"/>
    <lineage>
        <taxon>Bacteria</taxon>
        <taxon>Bacillati</taxon>
        <taxon>Bacillota</taxon>
        <taxon>Bacilli</taxon>
        <taxon>Lactobacillales</taxon>
        <taxon>Lactobacillaceae</taxon>
        <taxon>Levilactobacillus</taxon>
    </lineage>
</organism>
<name>A0ABQ0WPX9_9LACO</name>
<dbReference type="EMBL" id="BJZI01000011">
    <property type="protein sequence ID" value="GEO66585.1"/>
    <property type="molecule type" value="Genomic_DNA"/>
</dbReference>
<reference evidence="1 2" key="1">
    <citation type="submission" date="2019-07" db="EMBL/GenBank/DDBJ databases">
        <title>Whole genome shotgun sequence of Lactobacillus spicheri NBRC 107155.</title>
        <authorList>
            <person name="Hosoyama A."/>
            <person name="Uohara A."/>
            <person name="Ohji S."/>
            <person name="Ichikawa N."/>
        </authorList>
    </citation>
    <scope>NUCLEOTIDE SEQUENCE [LARGE SCALE GENOMIC DNA]</scope>
    <source>
        <strain evidence="1 2">NBRC 107155</strain>
    </source>
</reference>
<comment type="caution">
    <text evidence="1">The sequence shown here is derived from an EMBL/GenBank/DDBJ whole genome shotgun (WGS) entry which is preliminary data.</text>
</comment>